<dbReference type="SUPFAM" id="SSF50998">
    <property type="entry name" value="Quinoprotein alcohol dehydrogenase-like"/>
    <property type="match status" value="2"/>
</dbReference>
<dbReference type="InterPro" id="IPR004843">
    <property type="entry name" value="Calcineurin-like_PHP"/>
</dbReference>
<protein>
    <submittedName>
        <fullName evidence="4">PQQ-binding-like beta-propeller repeat protein</fullName>
    </submittedName>
</protein>
<dbReference type="InterPro" id="IPR029052">
    <property type="entry name" value="Metallo-depent_PP-like"/>
</dbReference>
<dbReference type="Pfam" id="PF13360">
    <property type="entry name" value="PQQ_2"/>
    <property type="match status" value="2"/>
</dbReference>
<keyword evidence="1" id="KW-0732">Signal</keyword>
<evidence type="ECO:0000259" key="2">
    <source>
        <dbReference type="Pfam" id="PF00149"/>
    </source>
</evidence>
<dbReference type="InterPro" id="IPR018391">
    <property type="entry name" value="PQQ_b-propeller_rpt"/>
</dbReference>
<keyword evidence="5" id="KW-1185">Reference proteome</keyword>
<dbReference type="SUPFAM" id="SSF56300">
    <property type="entry name" value="Metallo-dependent phosphatases"/>
    <property type="match status" value="1"/>
</dbReference>
<dbReference type="AlphaFoldDB" id="A0A9Q5DBL1"/>
<dbReference type="PANTHER" id="PTHR34512:SF30">
    <property type="entry name" value="OUTER MEMBRANE PROTEIN ASSEMBLY FACTOR BAMB"/>
    <property type="match status" value="1"/>
</dbReference>
<feature type="domain" description="Calcineurin-like phosphoesterase" evidence="2">
    <location>
        <begin position="24"/>
        <end position="198"/>
    </location>
</feature>
<dbReference type="Gene3D" id="2.130.10.10">
    <property type="entry name" value="YVTN repeat-like/Quinoprotein amine dehydrogenase"/>
    <property type="match status" value="1"/>
</dbReference>
<feature type="domain" description="Pyrrolo-quinoline quinone repeat" evidence="3">
    <location>
        <begin position="353"/>
        <end position="447"/>
    </location>
</feature>
<feature type="domain" description="Pyrrolo-quinoline quinone repeat" evidence="3">
    <location>
        <begin position="287"/>
        <end position="351"/>
    </location>
</feature>
<dbReference type="Proteomes" id="UP000281028">
    <property type="component" value="Unassembled WGS sequence"/>
</dbReference>
<evidence type="ECO:0000259" key="3">
    <source>
        <dbReference type="Pfam" id="PF13360"/>
    </source>
</evidence>
<dbReference type="InterPro" id="IPR015943">
    <property type="entry name" value="WD40/YVTN_repeat-like_dom_sf"/>
</dbReference>
<accession>A0A9Q5DBL1</accession>
<gene>
    <name evidence="4" type="ORF">ECE50_030325</name>
</gene>
<dbReference type="Gene3D" id="2.40.10.480">
    <property type="match status" value="2"/>
</dbReference>
<dbReference type="Gene3D" id="3.60.21.10">
    <property type="match status" value="1"/>
</dbReference>
<name>A0A9Q5DBL1_9BACT</name>
<evidence type="ECO:0000313" key="5">
    <source>
        <dbReference type="Proteomes" id="UP000281028"/>
    </source>
</evidence>
<evidence type="ECO:0000256" key="1">
    <source>
        <dbReference type="SAM" id="SignalP"/>
    </source>
</evidence>
<comment type="caution">
    <text evidence="4">The sequence shown here is derived from an EMBL/GenBank/DDBJ whole genome shotgun (WGS) entry which is preliminary data.</text>
</comment>
<feature type="signal peptide" evidence="1">
    <location>
        <begin position="1"/>
        <end position="26"/>
    </location>
</feature>
<evidence type="ECO:0000313" key="4">
    <source>
        <dbReference type="EMBL" id="NSL91158.1"/>
    </source>
</evidence>
<feature type="chain" id="PRO_5040271331" evidence="1">
    <location>
        <begin position="27"/>
        <end position="615"/>
    </location>
</feature>
<organism evidence="4 5">
    <name type="scientific">Chitinophaga solisilvae</name>
    <dbReference type="NCBI Taxonomy" id="1233460"/>
    <lineage>
        <taxon>Bacteria</taxon>
        <taxon>Pseudomonadati</taxon>
        <taxon>Bacteroidota</taxon>
        <taxon>Chitinophagia</taxon>
        <taxon>Chitinophagales</taxon>
        <taxon>Chitinophagaceae</taxon>
        <taxon>Chitinophaga</taxon>
    </lineage>
</organism>
<dbReference type="InterPro" id="IPR002372">
    <property type="entry name" value="PQQ_rpt_dom"/>
</dbReference>
<dbReference type="PANTHER" id="PTHR34512">
    <property type="entry name" value="CELL SURFACE PROTEIN"/>
    <property type="match status" value="1"/>
</dbReference>
<reference evidence="4" key="1">
    <citation type="submission" date="2020-05" db="EMBL/GenBank/DDBJ databases">
        <title>Chitinophaga laudate sp. nov., isolated from a tropical peat swamp.</title>
        <authorList>
            <person name="Goh C.B.S."/>
            <person name="Lee M.S."/>
            <person name="Parimannan S."/>
            <person name="Pasbakhsh P."/>
            <person name="Yule C.M."/>
            <person name="Rajandas H."/>
            <person name="Loke S."/>
            <person name="Croft L."/>
            <person name="Tan J.B.L."/>
        </authorList>
    </citation>
    <scope>NUCLEOTIDE SEQUENCE</scope>
    <source>
        <strain evidence="4">Mgbs1</strain>
    </source>
</reference>
<sequence>MKHPFLLCCFMLLQLLTAAQSPFTFAHVSDIHIGSDRADEDLRRTVTDINRNPSLAFVIISGDITEFGADSELQLAKSILDSLQKPWYIIPGNHDTKWSESGGNTFRRVFGSETFSFSHAGYTFIGTNCGPNMRMGPGQVPRENIVWLDSLLRKKDTVTPIIYVNHYPQNTDLNNWYEAIDRLKQHNIQLILCGHGHANRQFDFENIPGIMGRSNLRAKDSIGGYNIVTVAGNTVTYEERTPLLEKNRQWAVVTLRNHNRMYDTTSFERPSYAMNDSFPNVRIRWTWQDNNDIGSGMALYGNLVIAANTAGEIYALQTATGRKKWTFPTGGKIYATPVVSGNVIIAASSDHYIYCLDAATGRQRWRYATGKPVVASPLTANGIAYIGSSDGHFRAISIHDGKLKWAFTGVNGFVEDKPLLYQGNIYFGSWGNDLYALDAATGALQWKWNNGSSNRMFSPAACTPLGANGKVFIVAPDRYMTAFNAATGAVIWRKSIPHVRMRESQGLSADSSEVFIKTMDGGLYGVSATADTLQLNWQASLNMGYELNPASPIAFNHLIFIPTHSGVLYAVNSKDHTLSWKHKISNCLINTIVPLTKNTILVSTMDGKVTCVEYR</sequence>
<dbReference type="GO" id="GO:0016787">
    <property type="term" value="F:hydrolase activity"/>
    <property type="evidence" value="ECO:0007669"/>
    <property type="project" value="InterPro"/>
</dbReference>
<dbReference type="SMART" id="SM00564">
    <property type="entry name" value="PQQ"/>
    <property type="match status" value="6"/>
</dbReference>
<dbReference type="Pfam" id="PF00149">
    <property type="entry name" value="Metallophos"/>
    <property type="match status" value="1"/>
</dbReference>
<proteinExistence type="predicted"/>
<dbReference type="InterPro" id="IPR011047">
    <property type="entry name" value="Quinoprotein_ADH-like_sf"/>
</dbReference>
<dbReference type="EMBL" id="RIAR02000001">
    <property type="protein sequence ID" value="NSL91158.1"/>
    <property type="molecule type" value="Genomic_DNA"/>
</dbReference>